<evidence type="ECO:0000259" key="4">
    <source>
        <dbReference type="Pfam" id="PF06722"/>
    </source>
</evidence>
<dbReference type="PANTHER" id="PTHR48050">
    <property type="entry name" value="STEROL 3-BETA-GLUCOSYLTRANSFERASE"/>
    <property type="match status" value="1"/>
</dbReference>
<evidence type="ECO:0000256" key="1">
    <source>
        <dbReference type="ARBA" id="ARBA00022679"/>
    </source>
</evidence>
<feature type="region of interest" description="Disordered" evidence="2">
    <location>
        <begin position="624"/>
        <end position="659"/>
    </location>
</feature>
<dbReference type="PANTHER" id="PTHR48050:SF27">
    <property type="entry name" value="GLUCOSYLTRANSFERASE, PUTATIVE (AFU_ORTHOLOGUE AFUA_7G04880)-RELATED"/>
    <property type="match status" value="1"/>
</dbReference>
<dbReference type="InterPro" id="IPR010610">
    <property type="entry name" value="EryCIII-like_C"/>
</dbReference>
<dbReference type="EMBL" id="JAAQHG020000009">
    <property type="protein sequence ID" value="KAL1587706.1"/>
    <property type="molecule type" value="Genomic_DNA"/>
</dbReference>
<dbReference type="InterPro" id="IPR050426">
    <property type="entry name" value="Glycosyltransferase_28"/>
</dbReference>
<evidence type="ECO:0000259" key="3">
    <source>
        <dbReference type="Pfam" id="PF03033"/>
    </source>
</evidence>
<evidence type="ECO:0000313" key="5">
    <source>
        <dbReference type="EMBL" id="KAL1587706.1"/>
    </source>
</evidence>
<feature type="domain" description="Erythromycin biosynthesis protein CIII-like C-terminal" evidence="4">
    <location>
        <begin position="425"/>
        <end position="517"/>
    </location>
</feature>
<feature type="domain" description="Glycosyltransferase family 28 N-terminal" evidence="3">
    <location>
        <begin position="106"/>
        <end position="254"/>
    </location>
</feature>
<feature type="region of interest" description="Disordered" evidence="2">
    <location>
        <begin position="76"/>
        <end position="98"/>
    </location>
</feature>
<dbReference type="CDD" id="cd03784">
    <property type="entry name" value="GT1_Gtf-like"/>
    <property type="match status" value="1"/>
</dbReference>
<accession>A0AB34KVY6</accession>
<dbReference type="RefSeq" id="XP_069230811.1">
    <property type="nucleotide sequence ID" value="XM_069372059.1"/>
</dbReference>
<protein>
    <recommendedName>
        <fullName evidence="7">Glycosyltransferase family 28 N-terminal domain-containing protein</fullName>
    </recommendedName>
</protein>
<dbReference type="InterPro" id="IPR004276">
    <property type="entry name" value="GlycoTrans_28_N"/>
</dbReference>
<dbReference type="AlphaFoldDB" id="A0AB34KVY6"/>
<gene>
    <name evidence="5" type="ORF">WHR41_03453</name>
</gene>
<name>A0AB34KVY6_9PEZI</name>
<evidence type="ECO:0000313" key="6">
    <source>
        <dbReference type="Proteomes" id="UP000803884"/>
    </source>
</evidence>
<dbReference type="GeneID" id="96004897"/>
<dbReference type="GO" id="GO:0016906">
    <property type="term" value="F:sterol 3-beta-glucosyltransferase activity"/>
    <property type="evidence" value="ECO:0007669"/>
    <property type="project" value="UniProtKB-ARBA"/>
</dbReference>
<reference evidence="5 6" key="1">
    <citation type="journal article" date="2020" name="Microbiol. Resour. Announc.">
        <title>Draft Genome Sequence of a Cladosporium Species Isolated from the Mesophotic Ascidian Didemnum maculosum.</title>
        <authorList>
            <person name="Gioti A."/>
            <person name="Siaperas R."/>
            <person name="Nikolaivits E."/>
            <person name="Le Goff G."/>
            <person name="Ouazzani J."/>
            <person name="Kotoulas G."/>
            <person name="Topakas E."/>
        </authorList>
    </citation>
    <scope>NUCLEOTIDE SEQUENCE [LARGE SCALE GENOMIC DNA]</scope>
    <source>
        <strain evidence="5 6">TM138-S3</strain>
    </source>
</reference>
<dbReference type="SUPFAM" id="SSF53756">
    <property type="entry name" value="UDP-Glycosyltransferase/glycogen phosphorylase"/>
    <property type="match status" value="1"/>
</dbReference>
<keyword evidence="1" id="KW-0808">Transferase</keyword>
<comment type="caution">
    <text evidence="5">The sequence shown here is derived from an EMBL/GenBank/DDBJ whole genome shotgun (WGS) entry which is preliminary data.</text>
</comment>
<evidence type="ECO:0000256" key="2">
    <source>
        <dbReference type="SAM" id="MobiDB-lite"/>
    </source>
</evidence>
<organism evidence="5 6">
    <name type="scientific">Cladosporium halotolerans</name>
    <dbReference type="NCBI Taxonomy" id="1052096"/>
    <lineage>
        <taxon>Eukaryota</taxon>
        <taxon>Fungi</taxon>
        <taxon>Dikarya</taxon>
        <taxon>Ascomycota</taxon>
        <taxon>Pezizomycotina</taxon>
        <taxon>Dothideomycetes</taxon>
        <taxon>Dothideomycetidae</taxon>
        <taxon>Cladosporiales</taxon>
        <taxon>Cladosporiaceae</taxon>
        <taxon>Cladosporium</taxon>
    </lineage>
</organism>
<sequence length="837" mass="90156">MERDLEIPSRSLSLSPTLTRLPSYVTLAPENADTTIDADSNGNLEVSDTLGIGVRSDGRVDVNCHAPLGRRLSRLLDSEQPHLAPSTSPRSYSDRYAKPPPPKLNIVIQIAGSRGDVQPFVALGCALKRDHGHRVRIATHAAFEKFVRSTGLEFYPLGGDPTELMAYIVKNPGLIPSFASVKAGDIGRKRKMLAEMLHGCWKSCIEPDEQAKQPFVADAVIANPPSMGHVHCAQALSIHLHIMFTMPWSTTKAFSHPLANLNYSAQTMPAVANALSFGVVEFMMWQGVGDIVNRWRSQSLDLEPIPESDGPRLLERLAVPHTYCWSPALVPRPWDWPQHIDVCGFFFREPPSYEPPADLANFLDHGSTPIYVGFGSIVIDDPQFLTKMILEAIRITGIRALISRGWSNLGQDLKSDDSVFFLGDCPHEWLFSRVKAVIHHGGAGTTACGLQNGAPTFIVPFFGDQPFWGNMVASAGAGPSPIPYHSLTTEGLASAIVQCLDPNTKSAAQTVAAKMKTESGVDTAVRSFHAHLPRDMDCQVLSDQPASWIYKKHRTKIRLSKKAAAILIQASIIKSEQLSPFRPKPFHIEPKRLDPITAILSASFQTAGSIGQAAIKMASDPYQAYKSSKSHQPAKATTAANRTQPPDNPSLALNPSAPPPHLAKTLLTTSAHSTTRLLLSPLKGLLLDIPLALTEGLRALPTLYNDTSFSSHEPITGWKSGAAVGAASFARGVRQGATDGFAAAFAGKKREGARGVAKGLGVGVVGFGAKTGAGVVGLVAYPCQGVWKSLYAATHRRRGDLVRGAKLGEGEWSLEGAGGCQQEVVQGFLRLRSGPED</sequence>
<dbReference type="Gene3D" id="3.40.50.2000">
    <property type="entry name" value="Glycogen Phosphorylase B"/>
    <property type="match status" value="2"/>
</dbReference>
<dbReference type="InterPro" id="IPR002213">
    <property type="entry name" value="UDP_glucos_trans"/>
</dbReference>
<evidence type="ECO:0008006" key="7">
    <source>
        <dbReference type="Google" id="ProtNLM"/>
    </source>
</evidence>
<keyword evidence="6" id="KW-1185">Reference proteome</keyword>
<dbReference type="Pfam" id="PF06722">
    <property type="entry name" value="EryCIII-like_C"/>
    <property type="match status" value="1"/>
</dbReference>
<dbReference type="GO" id="GO:0005975">
    <property type="term" value="P:carbohydrate metabolic process"/>
    <property type="evidence" value="ECO:0007669"/>
    <property type="project" value="InterPro"/>
</dbReference>
<dbReference type="Proteomes" id="UP000803884">
    <property type="component" value="Unassembled WGS sequence"/>
</dbReference>
<dbReference type="FunFam" id="3.40.50.2000:FF:000009">
    <property type="entry name" value="Sterol 3-beta-glucosyltransferase UGT80A2"/>
    <property type="match status" value="1"/>
</dbReference>
<dbReference type="FunFam" id="3.40.50.2000:FF:000268">
    <property type="entry name" value="Glycosyltransferase family 1 protein"/>
    <property type="match status" value="1"/>
</dbReference>
<dbReference type="Pfam" id="PF03033">
    <property type="entry name" value="Glyco_transf_28"/>
    <property type="match status" value="1"/>
</dbReference>
<proteinExistence type="predicted"/>